<gene>
    <name evidence="13" type="ORF">HMPREF9233_00058</name>
</gene>
<feature type="region of interest" description="Disordered" evidence="9">
    <location>
        <begin position="302"/>
        <end position="336"/>
    </location>
</feature>
<feature type="compositionally biased region" description="Low complexity" evidence="9">
    <location>
        <begin position="317"/>
        <end position="333"/>
    </location>
</feature>
<dbReference type="InterPro" id="IPR008271">
    <property type="entry name" value="Ser/Thr_kinase_AS"/>
</dbReference>
<dbReference type="EC" id="2.7.11.1" evidence="1"/>
<dbReference type="HOGENOM" id="CLU_000288_135_2_11"/>
<dbReference type="Gene3D" id="3.30.200.20">
    <property type="entry name" value="Phosphorylase Kinase, domain 1"/>
    <property type="match status" value="1"/>
</dbReference>
<evidence type="ECO:0000256" key="1">
    <source>
        <dbReference type="ARBA" id="ARBA00012513"/>
    </source>
</evidence>
<keyword evidence="14" id="KW-1185">Reference proteome</keyword>
<dbReference type="PROSITE" id="PS51178">
    <property type="entry name" value="PASTA"/>
    <property type="match status" value="1"/>
</dbReference>
<feature type="domain" description="PASTA" evidence="12">
    <location>
        <begin position="411"/>
        <end position="476"/>
    </location>
</feature>
<keyword evidence="3" id="KW-0808">Transferase</keyword>
<dbReference type="InterPro" id="IPR011009">
    <property type="entry name" value="Kinase-like_dom_sf"/>
</dbReference>
<dbReference type="PANTHER" id="PTHR43289:SF34">
    <property type="entry name" value="SERINE_THREONINE-PROTEIN KINASE YBDM-RELATED"/>
    <property type="match status" value="1"/>
</dbReference>
<evidence type="ECO:0000256" key="8">
    <source>
        <dbReference type="ARBA" id="ARBA00048679"/>
    </source>
</evidence>
<reference evidence="13 14" key="1">
    <citation type="submission" date="2012-09" db="EMBL/GenBank/DDBJ databases">
        <title>The Genome Sequence of Actinobaculum massiliae ACS-171-V-COL2.</title>
        <authorList>
            <consortium name="The Broad Institute Genome Sequencing Platform"/>
            <person name="Earl A."/>
            <person name="Ward D."/>
            <person name="Feldgarden M."/>
            <person name="Gevers D."/>
            <person name="Saerens B."/>
            <person name="Vaneechoutte M."/>
            <person name="Walker B."/>
            <person name="Young S.K."/>
            <person name="Zeng Q."/>
            <person name="Gargeya S."/>
            <person name="Fitzgerald M."/>
            <person name="Haas B."/>
            <person name="Abouelleil A."/>
            <person name="Alvarado L."/>
            <person name="Arachchi H.M."/>
            <person name="Berlin A."/>
            <person name="Chapman S.B."/>
            <person name="Goldberg J."/>
            <person name="Griggs A."/>
            <person name="Gujja S."/>
            <person name="Hansen M."/>
            <person name="Howarth C."/>
            <person name="Imamovic A."/>
            <person name="Larimer J."/>
            <person name="McCowen C."/>
            <person name="Montmayeur A."/>
            <person name="Murphy C."/>
            <person name="Neiman D."/>
            <person name="Pearson M."/>
            <person name="Priest M."/>
            <person name="Roberts A."/>
            <person name="Saif S."/>
            <person name="Shea T."/>
            <person name="Sisk P."/>
            <person name="Sykes S."/>
            <person name="Wortman J."/>
            <person name="Nusbaum C."/>
            <person name="Birren B."/>
        </authorList>
    </citation>
    <scope>NUCLEOTIDE SEQUENCE [LARGE SCALE GENOMIC DNA]</scope>
    <source>
        <strain evidence="14">ACS-171-V-Col2</strain>
    </source>
</reference>
<organism evidence="13 14">
    <name type="scientific">Actinobaculum massiliense ACS-171-V-Col2</name>
    <dbReference type="NCBI Taxonomy" id="883066"/>
    <lineage>
        <taxon>Bacteria</taxon>
        <taxon>Bacillati</taxon>
        <taxon>Actinomycetota</taxon>
        <taxon>Actinomycetes</taxon>
        <taxon>Actinomycetales</taxon>
        <taxon>Actinomycetaceae</taxon>
        <taxon>Actinobaculum</taxon>
    </lineage>
</organism>
<evidence type="ECO:0000313" key="14">
    <source>
        <dbReference type="Proteomes" id="UP000009888"/>
    </source>
</evidence>
<feature type="transmembrane region" description="Helical" evidence="10">
    <location>
        <begin position="385"/>
        <end position="405"/>
    </location>
</feature>
<dbReference type="InterPro" id="IPR005543">
    <property type="entry name" value="PASTA_dom"/>
</dbReference>
<accession>K9F3E5</accession>
<dbReference type="Pfam" id="PF03793">
    <property type="entry name" value="PASTA"/>
    <property type="match status" value="1"/>
</dbReference>
<evidence type="ECO:0000256" key="6">
    <source>
        <dbReference type="ARBA" id="ARBA00022840"/>
    </source>
</evidence>
<dbReference type="STRING" id="202789.GCA_001457435_00127"/>
<comment type="catalytic activity">
    <reaction evidence="7">
        <text>L-threonyl-[protein] + ATP = O-phospho-L-threonyl-[protein] + ADP + H(+)</text>
        <dbReference type="Rhea" id="RHEA:46608"/>
        <dbReference type="Rhea" id="RHEA-COMP:11060"/>
        <dbReference type="Rhea" id="RHEA-COMP:11605"/>
        <dbReference type="ChEBI" id="CHEBI:15378"/>
        <dbReference type="ChEBI" id="CHEBI:30013"/>
        <dbReference type="ChEBI" id="CHEBI:30616"/>
        <dbReference type="ChEBI" id="CHEBI:61977"/>
        <dbReference type="ChEBI" id="CHEBI:456216"/>
        <dbReference type="EC" id="2.7.11.1"/>
    </reaction>
</comment>
<evidence type="ECO:0000259" key="11">
    <source>
        <dbReference type="PROSITE" id="PS50011"/>
    </source>
</evidence>
<dbReference type="SMART" id="SM00220">
    <property type="entry name" value="S_TKc"/>
    <property type="match status" value="1"/>
</dbReference>
<dbReference type="EMBL" id="AGWL01000001">
    <property type="protein sequence ID" value="EKU95970.1"/>
    <property type="molecule type" value="Genomic_DNA"/>
</dbReference>
<dbReference type="eggNOG" id="COG0515">
    <property type="taxonomic scope" value="Bacteria"/>
</dbReference>
<comment type="caution">
    <text evidence="13">The sequence shown here is derived from an EMBL/GenBank/DDBJ whole genome shotgun (WGS) entry which is preliminary data.</text>
</comment>
<proteinExistence type="predicted"/>
<evidence type="ECO:0000256" key="10">
    <source>
        <dbReference type="SAM" id="Phobius"/>
    </source>
</evidence>
<comment type="catalytic activity">
    <reaction evidence="8">
        <text>L-seryl-[protein] + ATP = O-phospho-L-seryl-[protein] + ADP + H(+)</text>
        <dbReference type="Rhea" id="RHEA:17989"/>
        <dbReference type="Rhea" id="RHEA-COMP:9863"/>
        <dbReference type="Rhea" id="RHEA-COMP:11604"/>
        <dbReference type="ChEBI" id="CHEBI:15378"/>
        <dbReference type="ChEBI" id="CHEBI:29999"/>
        <dbReference type="ChEBI" id="CHEBI:30616"/>
        <dbReference type="ChEBI" id="CHEBI:83421"/>
        <dbReference type="ChEBI" id="CHEBI:456216"/>
        <dbReference type="EC" id="2.7.11.1"/>
    </reaction>
</comment>
<evidence type="ECO:0000256" key="5">
    <source>
        <dbReference type="ARBA" id="ARBA00022777"/>
    </source>
</evidence>
<keyword evidence="10" id="KW-1133">Transmembrane helix</keyword>
<evidence type="ECO:0000256" key="2">
    <source>
        <dbReference type="ARBA" id="ARBA00022527"/>
    </source>
</evidence>
<dbReference type="SUPFAM" id="SSF56112">
    <property type="entry name" value="Protein kinase-like (PK-like)"/>
    <property type="match status" value="1"/>
</dbReference>
<evidence type="ECO:0000259" key="12">
    <source>
        <dbReference type="PROSITE" id="PS51178"/>
    </source>
</evidence>
<keyword evidence="6" id="KW-0067">ATP-binding</keyword>
<evidence type="ECO:0000256" key="9">
    <source>
        <dbReference type="SAM" id="MobiDB-lite"/>
    </source>
</evidence>
<dbReference type="CDD" id="cd06577">
    <property type="entry name" value="PASTA_pknB"/>
    <property type="match status" value="1"/>
</dbReference>
<dbReference type="Gene3D" id="3.30.10.20">
    <property type="match status" value="1"/>
</dbReference>
<feature type="domain" description="Protein kinase" evidence="11">
    <location>
        <begin position="17"/>
        <end position="285"/>
    </location>
</feature>
<evidence type="ECO:0000256" key="7">
    <source>
        <dbReference type="ARBA" id="ARBA00047899"/>
    </source>
</evidence>
<dbReference type="PROSITE" id="PS00108">
    <property type="entry name" value="PROTEIN_KINASE_ST"/>
    <property type="match status" value="1"/>
</dbReference>
<dbReference type="SMART" id="SM00740">
    <property type="entry name" value="PASTA"/>
    <property type="match status" value="1"/>
</dbReference>
<dbReference type="Proteomes" id="UP000009888">
    <property type="component" value="Unassembled WGS sequence"/>
</dbReference>
<dbReference type="AlphaFoldDB" id="K9F3E5"/>
<keyword evidence="2" id="KW-0723">Serine/threonine-protein kinase</keyword>
<dbReference type="PATRIC" id="fig|883066.3.peg.61"/>
<keyword evidence="10" id="KW-0472">Membrane</keyword>
<protein>
    <recommendedName>
        <fullName evidence="1">non-specific serine/threonine protein kinase</fullName>
        <ecNumber evidence="1">2.7.11.1</ecNumber>
    </recommendedName>
</protein>
<sequence>MPVSSLPSIGAVINGRYRITRHLAAGGMSTVFLGIDELLDRRVALKFLHPHLAQQAEFSRKFLGEARSAARISSPNVVAIHDQGFWQTPTSSQAYIVMEYVPGPDLRAELSRLGNLNLATALLIAEQILRALAAAHDAGIIHRDVKPGNTLLSTQIDLNSANPDLRVKVADFGLARAVAGATSSALSFATPAYVAPEVISNGSITPAVDIYAAGIMLFELLAGYQPFIGTGAVTVAYQHVNRPLPLLRALGGWLPPEIDRFLTRLTAKDPARRIPDGASGLRELLELRAGLPEDVLLRALPTPANRPESEPPVPHKTAPAAGPAPTAPLDGADSPTAALGVHARWPEGSHTGQPQMIFPAASSSALSAQSPLETNSGARPARRKWPVITLALVFLACALGLGAWAGTSALKKPSIEIPDITGLSITDGRARLEQLGLETSSEEVTANEAAGTVIATDPAAGTLVNEAETVTVTVSAGK</sequence>
<keyword evidence="4" id="KW-0547">Nucleotide-binding</keyword>
<dbReference type="PROSITE" id="PS50011">
    <property type="entry name" value="PROTEIN_KINASE_DOM"/>
    <property type="match status" value="1"/>
</dbReference>
<evidence type="ECO:0000256" key="3">
    <source>
        <dbReference type="ARBA" id="ARBA00022679"/>
    </source>
</evidence>
<dbReference type="Gene3D" id="1.10.510.10">
    <property type="entry name" value="Transferase(Phosphotransferase) domain 1"/>
    <property type="match status" value="1"/>
</dbReference>
<name>K9F3E5_9ACTO</name>
<dbReference type="Pfam" id="PF00069">
    <property type="entry name" value="Pkinase"/>
    <property type="match status" value="1"/>
</dbReference>
<dbReference type="InterPro" id="IPR000719">
    <property type="entry name" value="Prot_kinase_dom"/>
</dbReference>
<evidence type="ECO:0000256" key="4">
    <source>
        <dbReference type="ARBA" id="ARBA00022741"/>
    </source>
</evidence>
<dbReference type="GO" id="GO:0004674">
    <property type="term" value="F:protein serine/threonine kinase activity"/>
    <property type="evidence" value="ECO:0007669"/>
    <property type="project" value="UniProtKB-KW"/>
</dbReference>
<keyword evidence="10" id="KW-0812">Transmembrane</keyword>
<evidence type="ECO:0000313" key="13">
    <source>
        <dbReference type="EMBL" id="EKU95970.1"/>
    </source>
</evidence>
<dbReference type="PANTHER" id="PTHR43289">
    <property type="entry name" value="MITOGEN-ACTIVATED PROTEIN KINASE KINASE KINASE 20-RELATED"/>
    <property type="match status" value="1"/>
</dbReference>
<keyword evidence="5" id="KW-0418">Kinase</keyword>
<dbReference type="CDD" id="cd14014">
    <property type="entry name" value="STKc_PknB_like"/>
    <property type="match status" value="1"/>
</dbReference>
<dbReference type="GO" id="GO:0005524">
    <property type="term" value="F:ATP binding"/>
    <property type="evidence" value="ECO:0007669"/>
    <property type="project" value="UniProtKB-KW"/>
</dbReference>